<dbReference type="PANTHER" id="PTHR34296:SF2">
    <property type="entry name" value="ABC TRANSPORTER GUANOSINE-BINDING PROTEIN NUPN"/>
    <property type="match status" value="1"/>
</dbReference>
<proteinExistence type="inferred from homology"/>
<comment type="similarity">
    <text evidence="2">Belongs to the BMP lipoprotein family.</text>
</comment>
<dbReference type="PROSITE" id="PS51257">
    <property type="entry name" value="PROKAR_LIPOPROTEIN"/>
    <property type="match status" value="1"/>
</dbReference>
<sequence length="318" mass="35298">MKRNLGATLIIICLLLAGCAHPMDDGKLKKVGLLVPETINDQVWGTKGYKGLLNIQSRFDVEVYYKEGMNSSLIVEHAVKDFHEKGVNLIIGHGNDYAEIFNRVAKEYSDIHFVSFNGKATERNTTSLNFEAHAMGFFGGMVAAKMSSSNRVGVLASFDWQPEVKGFEEGAKYQKKDIHVVTEYVGDWDSEEKALKLLNGMVASGTDVVYPAGDGYNVPVIERIKEKGLYAIGFVSDQAELGESTVLTSTVQHVDLLYELAAEKFAEGELPSGNLSFDFEDKVITMGKYSPLVSKQLREEIDQHIKRYIKTGKLPNEN</sequence>
<dbReference type="OrthoDB" id="2556857at2"/>
<accession>A0A372LDS8</accession>
<feature type="signal peptide" evidence="7">
    <location>
        <begin position="1"/>
        <end position="22"/>
    </location>
</feature>
<dbReference type="Proteomes" id="UP000262939">
    <property type="component" value="Unassembled WGS sequence"/>
</dbReference>
<keyword evidence="6" id="KW-0449">Lipoprotein</keyword>
<dbReference type="GO" id="GO:0005886">
    <property type="term" value="C:plasma membrane"/>
    <property type="evidence" value="ECO:0007669"/>
    <property type="project" value="UniProtKB-SubCell"/>
</dbReference>
<dbReference type="EMBL" id="QVTD01000004">
    <property type="protein sequence ID" value="RFU64136.1"/>
    <property type="molecule type" value="Genomic_DNA"/>
</dbReference>
<keyword evidence="5" id="KW-0472">Membrane</keyword>
<evidence type="ECO:0000256" key="5">
    <source>
        <dbReference type="ARBA" id="ARBA00023136"/>
    </source>
</evidence>
<dbReference type="AlphaFoldDB" id="A0A372LDS8"/>
<feature type="chain" id="PRO_5038938479" evidence="7">
    <location>
        <begin position="23"/>
        <end position="318"/>
    </location>
</feature>
<organism evidence="9 10">
    <name type="scientific">Peribacillus glennii</name>
    <dbReference type="NCBI Taxonomy" id="2303991"/>
    <lineage>
        <taxon>Bacteria</taxon>
        <taxon>Bacillati</taxon>
        <taxon>Bacillota</taxon>
        <taxon>Bacilli</taxon>
        <taxon>Bacillales</taxon>
        <taxon>Bacillaceae</taxon>
        <taxon>Peribacillus</taxon>
    </lineage>
</organism>
<evidence type="ECO:0000256" key="1">
    <source>
        <dbReference type="ARBA" id="ARBA00004193"/>
    </source>
</evidence>
<dbReference type="Gene3D" id="3.40.50.2300">
    <property type="match status" value="2"/>
</dbReference>
<evidence type="ECO:0000256" key="4">
    <source>
        <dbReference type="ARBA" id="ARBA00022729"/>
    </source>
</evidence>
<evidence type="ECO:0000256" key="3">
    <source>
        <dbReference type="ARBA" id="ARBA00022475"/>
    </source>
</evidence>
<keyword evidence="3" id="KW-1003">Cell membrane</keyword>
<dbReference type="InterPro" id="IPR003760">
    <property type="entry name" value="PnrA-like"/>
</dbReference>
<feature type="domain" description="ABC transporter substrate-binding protein PnrA-like" evidence="8">
    <location>
        <begin position="29"/>
        <end position="316"/>
    </location>
</feature>
<dbReference type="PANTHER" id="PTHR34296">
    <property type="entry name" value="TRANSCRIPTIONAL ACTIVATOR PROTEIN MED"/>
    <property type="match status" value="1"/>
</dbReference>
<evidence type="ECO:0000256" key="6">
    <source>
        <dbReference type="ARBA" id="ARBA00023288"/>
    </source>
</evidence>
<reference evidence="9 10" key="1">
    <citation type="submission" date="2018-08" db="EMBL/GenBank/DDBJ databases">
        <title>Bacillus chawlae sp. nov., Bacillus glennii sp. nov., and Bacillus saganii sp. nov. Isolated from the Vehicle Assembly Building at Kennedy Space Center where the Viking Spacecraft were Assembled.</title>
        <authorList>
            <person name="Seuylemezian A."/>
            <person name="Vaishampayan P."/>
        </authorList>
    </citation>
    <scope>NUCLEOTIDE SEQUENCE [LARGE SCALE GENOMIC DNA]</scope>
    <source>
        <strain evidence="9 10">V44-8</strain>
    </source>
</reference>
<evidence type="ECO:0000256" key="7">
    <source>
        <dbReference type="SAM" id="SignalP"/>
    </source>
</evidence>
<dbReference type="RefSeq" id="WP_117322319.1">
    <property type="nucleotide sequence ID" value="NZ_QVTD01000004.1"/>
</dbReference>
<evidence type="ECO:0000313" key="10">
    <source>
        <dbReference type="Proteomes" id="UP000262939"/>
    </source>
</evidence>
<protein>
    <submittedName>
        <fullName evidence="9">BMP family ABC transporter substrate-binding protein</fullName>
    </submittedName>
</protein>
<dbReference type="SUPFAM" id="SSF53822">
    <property type="entry name" value="Periplasmic binding protein-like I"/>
    <property type="match status" value="1"/>
</dbReference>
<dbReference type="InterPro" id="IPR050957">
    <property type="entry name" value="BMP_lipoprotein"/>
</dbReference>
<dbReference type="CDD" id="cd06353">
    <property type="entry name" value="PBP1_Med-like"/>
    <property type="match status" value="1"/>
</dbReference>
<name>A0A372LDS8_9BACI</name>
<evidence type="ECO:0000256" key="2">
    <source>
        <dbReference type="ARBA" id="ARBA00008610"/>
    </source>
</evidence>
<dbReference type="Pfam" id="PF02608">
    <property type="entry name" value="Bmp"/>
    <property type="match status" value="1"/>
</dbReference>
<evidence type="ECO:0000259" key="8">
    <source>
        <dbReference type="Pfam" id="PF02608"/>
    </source>
</evidence>
<keyword evidence="10" id="KW-1185">Reference proteome</keyword>
<gene>
    <name evidence="9" type="ORF">D0466_09410</name>
</gene>
<keyword evidence="4 7" id="KW-0732">Signal</keyword>
<evidence type="ECO:0000313" key="9">
    <source>
        <dbReference type="EMBL" id="RFU64136.1"/>
    </source>
</evidence>
<comment type="caution">
    <text evidence="9">The sequence shown here is derived from an EMBL/GenBank/DDBJ whole genome shotgun (WGS) entry which is preliminary data.</text>
</comment>
<dbReference type="InterPro" id="IPR028082">
    <property type="entry name" value="Peripla_BP_I"/>
</dbReference>
<comment type="subcellular location">
    <subcellularLocation>
        <location evidence="1">Cell membrane</location>
        <topology evidence="1">Lipid-anchor</topology>
    </subcellularLocation>
</comment>